<gene>
    <name evidence="1" type="ORF">S01H1_04865</name>
</gene>
<protein>
    <submittedName>
        <fullName evidence="1">Uncharacterized protein</fullName>
    </submittedName>
</protein>
<reference evidence="1" key="1">
    <citation type="journal article" date="2014" name="Front. Microbiol.">
        <title>High frequency of phylogenetically diverse reductive dehalogenase-homologous genes in deep subseafloor sedimentary metagenomes.</title>
        <authorList>
            <person name="Kawai M."/>
            <person name="Futagami T."/>
            <person name="Toyoda A."/>
            <person name="Takaki Y."/>
            <person name="Nishi S."/>
            <person name="Hori S."/>
            <person name="Arai W."/>
            <person name="Tsubouchi T."/>
            <person name="Morono Y."/>
            <person name="Uchiyama I."/>
            <person name="Ito T."/>
            <person name="Fujiyama A."/>
            <person name="Inagaki F."/>
            <person name="Takami H."/>
        </authorList>
    </citation>
    <scope>NUCLEOTIDE SEQUENCE</scope>
    <source>
        <strain evidence="1">Expedition CK06-06</strain>
    </source>
</reference>
<comment type="caution">
    <text evidence="1">The sequence shown here is derived from an EMBL/GenBank/DDBJ whole genome shotgun (WGS) entry which is preliminary data.</text>
</comment>
<proteinExistence type="predicted"/>
<dbReference type="AlphaFoldDB" id="X0RK59"/>
<name>X0RK59_9ZZZZ</name>
<feature type="non-terminal residue" evidence="1">
    <location>
        <position position="1"/>
    </location>
</feature>
<accession>X0RK59</accession>
<sequence length="51" mass="5917">LFLKGRETEAEIEAARLRWEFDSRLHPSLTAKDANLVEVTNLRERTEESST</sequence>
<dbReference type="EMBL" id="BARS01002548">
    <property type="protein sequence ID" value="GAF69178.1"/>
    <property type="molecule type" value="Genomic_DNA"/>
</dbReference>
<evidence type="ECO:0000313" key="1">
    <source>
        <dbReference type="EMBL" id="GAF69178.1"/>
    </source>
</evidence>
<organism evidence="1">
    <name type="scientific">marine sediment metagenome</name>
    <dbReference type="NCBI Taxonomy" id="412755"/>
    <lineage>
        <taxon>unclassified sequences</taxon>
        <taxon>metagenomes</taxon>
        <taxon>ecological metagenomes</taxon>
    </lineage>
</organism>